<accession>A0A367QKY6</accession>
<comment type="similarity">
    <text evidence="1">Belongs to the CpcE/RpcE/PecE family.</text>
</comment>
<dbReference type="InterPro" id="IPR016024">
    <property type="entry name" value="ARM-type_fold"/>
</dbReference>
<organism evidence="5 6">
    <name type="scientific">Nostoc minutum NIES-26</name>
    <dbReference type="NCBI Taxonomy" id="1844469"/>
    <lineage>
        <taxon>Bacteria</taxon>
        <taxon>Bacillati</taxon>
        <taxon>Cyanobacteriota</taxon>
        <taxon>Cyanophyceae</taxon>
        <taxon>Nostocales</taxon>
        <taxon>Nostocaceae</taxon>
        <taxon>Nostoc</taxon>
    </lineage>
</organism>
<gene>
    <name evidence="5" type="ORF">A6770_03550</name>
</gene>
<dbReference type="Gene3D" id="1.25.10.10">
    <property type="entry name" value="Leucine-rich Repeat Variant"/>
    <property type="match status" value="1"/>
</dbReference>
<dbReference type="GO" id="GO:0016829">
    <property type="term" value="F:lyase activity"/>
    <property type="evidence" value="ECO:0007669"/>
    <property type="project" value="UniProtKB-KW"/>
</dbReference>
<dbReference type="InterPro" id="IPR011989">
    <property type="entry name" value="ARM-like"/>
</dbReference>
<evidence type="ECO:0000256" key="1">
    <source>
        <dbReference type="ARBA" id="ARBA00009299"/>
    </source>
</evidence>
<keyword evidence="2" id="KW-0042">Antenna complex</keyword>
<dbReference type="GO" id="GO:0030089">
    <property type="term" value="C:phycobilisome"/>
    <property type="evidence" value="ECO:0007669"/>
    <property type="project" value="UniProtKB-KW"/>
</dbReference>
<evidence type="ECO:0000256" key="3">
    <source>
        <dbReference type="ARBA" id="ARBA00022738"/>
    </source>
</evidence>
<name>A0A367QKY6_9NOSO</name>
<sequence length="558" mass="62111">MAGPSEIDQRGYQRRVIQFFHQSFQEYFAAQALRHGRGIYDGTGILDRLRQQVHELAIVEQKIESIGTGQKTEPVVAGYWQEAVRFCISDLDRKENEQKGVDTATADDAMLMLLPSHNTPAKEARALAVFALQCLAEEPDVKNETVYAVLDTAIDNLNELDGSNTKQNTMMDEAVYAVMQSRFGKLCHDRLLQSYIQARDARRNRIGCVFSLGNSESLNAENAAQMLRPRLETLLSGHSIEERVDAALQLVEAFYRPHAQDANARIDFLPNELLHETINTLLTAAEEKIPSDDSASTAAMWALGWLTSARISKPYATYTFTKTELERLRKIAMDDKRDAFARSWAALILSICAAEKPVFAQADWILEWAQVADGDKPQRQLPVAQPLARPEDIQVFEHLISSHLPIRGKGNVAIALGRLGHFMPEMVEPLLHIFENDIGGKEYLDEALVYLVLTGGSQVASALIQGLFRLKDDTDEYGLSDRCFLGLIGMGDVNALKHQLDLGKEDYISASAYALAGVADPQGKEILLSMEEHTKAEVRKAVVKALAKSTQWNSPNEE</sequence>
<evidence type="ECO:0000256" key="4">
    <source>
        <dbReference type="ARBA" id="ARBA00023239"/>
    </source>
</evidence>
<reference evidence="5" key="1">
    <citation type="submission" date="2016-04" db="EMBL/GenBank/DDBJ databases">
        <authorList>
            <person name="Tabuchi Yagui T.R."/>
        </authorList>
    </citation>
    <scope>NUCLEOTIDE SEQUENCE [LARGE SCALE GENOMIC DNA]</scope>
    <source>
        <strain evidence="5">NIES-26</strain>
    </source>
</reference>
<dbReference type="AlphaFoldDB" id="A0A367QKY6"/>
<dbReference type="SUPFAM" id="SSF48371">
    <property type="entry name" value="ARM repeat"/>
    <property type="match status" value="1"/>
</dbReference>
<evidence type="ECO:0000313" key="6">
    <source>
        <dbReference type="Proteomes" id="UP000252107"/>
    </source>
</evidence>
<keyword evidence="3" id="KW-0605">Phycobilisome</keyword>
<evidence type="ECO:0008006" key="7">
    <source>
        <dbReference type="Google" id="ProtNLM"/>
    </source>
</evidence>
<evidence type="ECO:0000256" key="2">
    <source>
        <dbReference type="ARBA" id="ARBA00022549"/>
    </source>
</evidence>
<proteinExistence type="inferred from homology"/>
<dbReference type="EMBL" id="LXQD01000317">
    <property type="protein sequence ID" value="RCJ24745.1"/>
    <property type="molecule type" value="Genomic_DNA"/>
</dbReference>
<dbReference type="Proteomes" id="UP000252107">
    <property type="component" value="Unassembled WGS sequence"/>
</dbReference>
<keyword evidence="4" id="KW-0456">Lyase</keyword>
<protein>
    <recommendedName>
        <fullName evidence="7">HEAT repeat domain-containing protein</fullName>
    </recommendedName>
</protein>
<comment type="caution">
    <text evidence="5">The sequence shown here is derived from an EMBL/GenBank/DDBJ whole genome shotgun (WGS) entry which is preliminary data.</text>
</comment>
<evidence type="ECO:0000313" key="5">
    <source>
        <dbReference type="EMBL" id="RCJ24745.1"/>
    </source>
</evidence>
<keyword evidence="6" id="KW-1185">Reference proteome</keyword>